<keyword evidence="2" id="KW-0472">Membrane</keyword>
<reference evidence="3" key="1">
    <citation type="submission" date="2019-04" db="EMBL/GenBank/DDBJ databases">
        <title>Friends and foes A comparative genomics study of 23 Aspergillus species from section Flavi.</title>
        <authorList>
            <consortium name="DOE Joint Genome Institute"/>
            <person name="Kjaerbolling I."/>
            <person name="Vesth T."/>
            <person name="Frisvad J.C."/>
            <person name="Nybo J.L."/>
            <person name="Theobald S."/>
            <person name="Kildgaard S."/>
            <person name="Isbrandt T."/>
            <person name="Kuo A."/>
            <person name="Sato A."/>
            <person name="Lyhne E.K."/>
            <person name="Kogle M.E."/>
            <person name="Wiebenga A."/>
            <person name="Kun R.S."/>
            <person name="Lubbers R.J."/>
            <person name="Makela M.R."/>
            <person name="Barry K."/>
            <person name="Chovatia M."/>
            <person name="Clum A."/>
            <person name="Daum C."/>
            <person name="Haridas S."/>
            <person name="He G."/>
            <person name="LaButti K."/>
            <person name="Lipzen A."/>
            <person name="Mondo S."/>
            <person name="Riley R."/>
            <person name="Salamov A."/>
            <person name="Simmons B.A."/>
            <person name="Magnuson J.K."/>
            <person name="Henrissat B."/>
            <person name="Mortensen U.H."/>
            <person name="Larsen T.O."/>
            <person name="Devries R.P."/>
            <person name="Grigoriev I.V."/>
            <person name="Machida M."/>
            <person name="Baker S.E."/>
            <person name="Andersen M.R."/>
        </authorList>
    </citation>
    <scope>NUCLEOTIDE SEQUENCE [LARGE SCALE GENOMIC DNA]</scope>
    <source>
        <strain evidence="3">CBS 121.62</strain>
    </source>
</reference>
<proteinExistence type="predicted"/>
<keyword evidence="2" id="KW-1133">Transmembrane helix</keyword>
<evidence type="ECO:0000256" key="1">
    <source>
        <dbReference type="SAM" id="MobiDB-lite"/>
    </source>
</evidence>
<dbReference type="EMBL" id="ML734557">
    <property type="protein sequence ID" value="KAB8252030.1"/>
    <property type="molecule type" value="Genomic_DNA"/>
</dbReference>
<dbReference type="AlphaFoldDB" id="A0A5N6HFG4"/>
<protein>
    <submittedName>
        <fullName evidence="3">Uncharacterized protein</fullName>
    </submittedName>
</protein>
<feature type="region of interest" description="Disordered" evidence="1">
    <location>
        <begin position="71"/>
        <end position="91"/>
    </location>
</feature>
<organism evidence="3">
    <name type="scientific">Aspergillus flavus</name>
    <dbReference type="NCBI Taxonomy" id="5059"/>
    <lineage>
        <taxon>Eukaryota</taxon>
        <taxon>Fungi</taxon>
        <taxon>Dikarya</taxon>
        <taxon>Ascomycota</taxon>
        <taxon>Pezizomycotina</taxon>
        <taxon>Eurotiomycetes</taxon>
        <taxon>Eurotiomycetidae</taxon>
        <taxon>Eurotiales</taxon>
        <taxon>Aspergillaceae</taxon>
        <taxon>Aspergillus</taxon>
        <taxon>Aspergillus subgen. Circumdati</taxon>
    </lineage>
</organism>
<evidence type="ECO:0000313" key="3">
    <source>
        <dbReference type="EMBL" id="KAB8252030.1"/>
    </source>
</evidence>
<dbReference type="Proteomes" id="UP000325434">
    <property type="component" value="Unassembled WGS sequence"/>
</dbReference>
<sequence>MMPWFYGMRRIVTAQVRHPTRQFFFFIIFSPSSFILFFSLIFTFPPRWQMQVDPSKKPSSEYLEICIEESPPVSKNGASSTHKLTSKHQQY</sequence>
<feature type="transmembrane region" description="Helical" evidence="2">
    <location>
        <begin position="23"/>
        <end position="44"/>
    </location>
</feature>
<gene>
    <name evidence="3" type="ORF">BDV35DRAFT_337965</name>
</gene>
<keyword evidence="2" id="KW-0812">Transmembrane</keyword>
<accession>A0A5N6HFG4</accession>
<name>A0A5N6HFG4_ASPFL</name>
<evidence type="ECO:0000256" key="2">
    <source>
        <dbReference type="SAM" id="Phobius"/>
    </source>
</evidence>